<dbReference type="Pfam" id="PF00078">
    <property type="entry name" value="RVT_1"/>
    <property type="match status" value="1"/>
</dbReference>
<keyword evidence="12" id="KW-1185">Reference proteome</keyword>
<dbReference type="GO" id="GO:0051607">
    <property type="term" value="P:defense response to virus"/>
    <property type="evidence" value="ECO:0007669"/>
    <property type="project" value="UniProtKB-KW"/>
</dbReference>
<proteinExistence type="inferred from homology"/>
<keyword evidence="7" id="KW-0051">Antiviral defense</keyword>
<sequence>DLLRERWPQVREELLQGTYRPQPVRRVEIPKPDGGVRLLGIPTVLDRLIQQALLQVLTPIFDPGFSEQSYGFRPGRNAHQAVRQAQEYIRQGYRYVVDIDLEKFFDRVNHDLLMARVARKVKDKRLLRLIRRYLEAGIMVNGCCIRREEGTPQGGPLSPLLANIILDDLDKELERRGHKFARYADDCNIYVKSRRAGLRVMESVRRFVEGRLKLRINWEKSAVDRPWRRKFLGFSFTWDKEPRIRLAPKTAQRFKDKIRQLTKRSRSISLKERLEQLNAYLKGWVGYFRLIDTPSVFQSLDEWIRRRLRMCLLKQWKKPRTKWRNLVVLGIPKGWARLVAGSRKGYWRLAISPQVSKALGLAYWRDQGLISLVEGYRELRSTL</sequence>
<evidence type="ECO:0000256" key="2">
    <source>
        <dbReference type="ARBA" id="ARBA00022679"/>
    </source>
</evidence>
<protein>
    <recommendedName>
        <fullName evidence="1">RNA-directed DNA polymerase</fullName>
        <ecNumber evidence="1">2.7.7.49</ecNumber>
    </recommendedName>
</protein>
<evidence type="ECO:0000256" key="8">
    <source>
        <dbReference type="ARBA" id="ARBA00034120"/>
    </source>
</evidence>
<dbReference type="GO" id="GO:0046872">
    <property type="term" value="F:metal ion binding"/>
    <property type="evidence" value="ECO:0007669"/>
    <property type="project" value="UniProtKB-KW"/>
</dbReference>
<dbReference type="EMBL" id="RKRE01000004">
    <property type="protein sequence ID" value="RPF41984.1"/>
    <property type="molecule type" value="Genomic_DNA"/>
</dbReference>
<dbReference type="InterPro" id="IPR030931">
    <property type="entry name" value="Group_II_RT_mat"/>
</dbReference>
<dbReference type="OrthoDB" id="9793236at2"/>
<name>A0A3N5ABM0_9THEO</name>
<feature type="non-terminal residue" evidence="11">
    <location>
        <position position="1"/>
    </location>
</feature>
<comment type="caution">
    <text evidence="11">The sequence shown here is derived from an EMBL/GenBank/DDBJ whole genome shotgun (WGS) entry which is preliminary data.</text>
</comment>
<keyword evidence="3" id="KW-0548">Nucleotidyltransferase</keyword>
<dbReference type="NCBIfam" id="TIGR04416">
    <property type="entry name" value="group_II_RT_mat"/>
    <property type="match status" value="1"/>
</dbReference>
<feature type="domain" description="Reverse transcriptase" evidence="10">
    <location>
        <begin position="10"/>
        <end position="236"/>
    </location>
</feature>
<gene>
    <name evidence="11" type="ORF">EDD75_2204</name>
</gene>
<reference evidence="11 12" key="1">
    <citation type="submission" date="2018-11" db="EMBL/GenBank/DDBJ databases">
        <title>Genomic Encyclopedia of Type Strains, Phase IV (KMG-IV): sequencing the most valuable type-strain genomes for metagenomic binning, comparative biology and taxonomic classification.</title>
        <authorList>
            <person name="Goeker M."/>
        </authorList>
    </citation>
    <scope>NUCLEOTIDE SEQUENCE [LARGE SCALE GENOMIC DNA]</scope>
    <source>
        <strain evidence="11 12">DSM 102936</strain>
    </source>
</reference>
<dbReference type="PANTHER" id="PTHR34047:SF8">
    <property type="entry name" value="PROTEIN YKFC"/>
    <property type="match status" value="1"/>
</dbReference>
<dbReference type="EC" id="2.7.7.49" evidence="1"/>
<evidence type="ECO:0000313" key="12">
    <source>
        <dbReference type="Proteomes" id="UP000282654"/>
    </source>
</evidence>
<dbReference type="PRINTS" id="PR00866">
    <property type="entry name" value="RNADNAPOLMS"/>
</dbReference>
<evidence type="ECO:0000256" key="5">
    <source>
        <dbReference type="ARBA" id="ARBA00022842"/>
    </source>
</evidence>
<comment type="catalytic activity">
    <reaction evidence="9">
        <text>DNA(n) + a 2'-deoxyribonucleoside 5'-triphosphate = DNA(n+1) + diphosphate</text>
        <dbReference type="Rhea" id="RHEA:22508"/>
        <dbReference type="Rhea" id="RHEA-COMP:17339"/>
        <dbReference type="Rhea" id="RHEA-COMP:17340"/>
        <dbReference type="ChEBI" id="CHEBI:33019"/>
        <dbReference type="ChEBI" id="CHEBI:61560"/>
        <dbReference type="ChEBI" id="CHEBI:173112"/>
        <dbReference type="EC" id="2.7.7.49"/>
    </reaction>
</comment>
<dbReference type="RefSeq" id="WP_123932041.1">
    <property type="nucleotide sequence ID" value="NZ_RKRE01000004.1"/>
</dbReference>
<evidence type="ECO:0000256" key="6">
    <source>
        <dbReference type="ARBA" id="ARBA00022918"/>
    </source>
</evidence>
<evidence type="ECO:0000313" key="11">
    <source>
        <dbReference type="EMBL" id="RPF41984.1"/>
    </source>
</evidence>
<keyword evidence="2" id="KW-0808">Transferase</keyword>
<evidence type="ECO:0000256" key="1">
    <source>
        <dbReference type="ARBA" id="ARBA00012493"/>
    </source>
</evidence>
<evidence type="ECO:0000259" key="10">
    <source>
        <dbReference type="PROSITE" id="PS50878"/>
    </source>
</evidence>
<accession>A0A3N5ABM0</accession>
<dbReference type="AlphaFoldDB" id="A0A3N5ABM0"/>
<dbReference type="SUPFAM" id="SSF56672">
    <property type="entry name" value="DNA/RNA polymerases"/>
    <property type="match status" value="1"/>
</dbReference>
<dbReference type="GO" id="GO:0003964">
    <property type="term" value="F:RNA-directed DNA polymerase activity"/>
    <property type="evidence" value="ECO:0007669"/>
    <property type="project" value="UniProtKB-KW"/>
</dbReference>
<dbReference type="PROSITE" id="PS50878">
    <property type="entry name" value="RT_POL"/>
    <property type="match status" value="1"/>
</dbReference>
<dbReference type="InterPro" id="IPR043502">
    <property type="entry name" value="DNA/RNA_pol_sf"/>
</dbReference>
<dbReference type="InterPro" id="IPR051083">
    <property type="entry name" value="GrpII_Intron_Splice-Mob/Def"/>
</dbReference>
<dbReference type="InterPro" id="IPR013597">
    <property type="entry name" value="Mat_intron_G2"/>
</dbReference>
<dbReference type="Pfam" id="PF08388">
    <property type="entry name" value="GIIM"/>
    <property type="match status" value="1"/>
</dbReference>
<dbReference type="PANTHER" id="PTHR34047">
    <property type="entry name" value="NUCLEAR INTRON MATURASE 1, MITOCHONDRIAL-RELATED"/>
    <property type="match status" value="1"/>
</dbReference>
<keyword evidence="6 11" id="KW-0695">RNA-directed DNA polymerase</keyword>
<organism evidence="11 12">
    <name type="scientific">Thermodesulfitimonas autotrophica</name>
    <dbReference type="NCBI Taxonomy" id="1894989"/>
    <lineage>
        <taxon>Bacteria</taxon>
        <taxon>Bacillati</taxon>
        <taxon>Bacillota</taxon>
        <taxon>Clostridia</taxon>
        <taxon>Thermoanaerobacterales</taxon>
        <taxon>Thermoanaerobacteraceae</taxon>
        <taxon>Thermodesulfitimonas</taxon>
    </lineage>
</organism>
<keyword evidence="5" id="KW-0460">Magnesium</keyword>
<comment type="similarity">
    <text evidence="8">Belongs to the bacterial reverse transcriptase family.</text>
</comment>
<dbReference type="Proteomes" id="UP000282654">
    <property type="component" value="Unassembled WGS sequence"/>
</dbReference>
<keyword evidence="4" id="KW-0479">Metal-binding</keyword>
<dbReference type="InterPro" id="IPR000123">
    <property type="entry name" value="Reverse_transcriptase_msDNA"/>
</dbReference>
<dbReference type="CDD" id="cd01651">
    <property type="entry name" value="RT_G2_intron"/>
    <property type="match status" value="1"/>
</dbReference>
<dbReference type="InterPro" id="IPR000477">
    <property type="entry name" value="RT_dom"/>
</dbReference>
<dbReference type="GO" id="GO:0003723">
    <property type="term" value="F:RNA binding"/>
    <property type="evidence" value="ECO:0007669"/>
    <property type="project" value="InterPro"/>
</dbReference>
<evidence type="ECO:0000256" key="7">
    <source>
        <dbReference type="ARBA" id="ARBA00023118"/>
    </source>
</evidence>
<evidence type="ECO:0000256" key="4">
    <source>
        <dbReference type="ARBA" id="ARBA00022723"/>
    </source>
</evidence>
<evidence type="ECO:0000256" key="9">
    <source>
        <dbReference type="ARBA" id="ARBA00048173"/>
    </source>
</evidence>
<evidence type="ECO:0000256" key="3">
    <source>
        <dbReference type="ARBA" id="ARBA00022695"/>
    </source>
</evidence>